<evidence type="ECO:0008006" key="4">
    <source>
        <dbReference type="Google" id="ProtNLM"/>
    </source>
</evidence>
<dbReference type="Gene3D" id="1.25.40.10">
    <property type="entry name" value="Tetratricopeptide repeat domain"/>
    <property type="match status" value="2"/>
</dbReference>
<evidence type="ECO:0000313" key="2">
    <source>
        <dbReference type="EMBL" id="MDZ8117257.1"/>
    </source>
</evidence>
<feature type="repeat" description="TPR" evidence="1">
    <location>
        <begin position="262"/>
        <end position="295"/>
    </location>
</feature>
<dbReference type="RefSeq" id="WP_322607059.1">
    <property type="nucleotide sequence ID" value="NZ_JARVCO010000002.1"/>
</dbReference>
<dbReference type="SUPFAM" id="SSF48452">
    <property type="entry name" value="TPR-like"/>
    <property type="match status" value="1"/>
</dbReference>
<dbReference type="InterPro" id="IPR019734">
    <property type="entry name" value="TPR_rpt"/>
</dbReference>
<accession>A0ABU5MSZ4</accession>
<gene>
    <name evidence="2" type="ORF">P9H32_01350</name>
</gene>
<protein>
    <recommendedName>
        <fullName evidence="4">Tetratricopeptide repeat protein</fullName>
    </recommendedName>
</protein>
<organism evidence="2 3">
    <name type="scientific">Pontiella agarivorans</name>
    <dbReference type="NCBI Taxonomy" id="3038953"/>
    <lineage>
        <taxon>Bacteria</taxon>
        <taxon>Pseudomonadati</taxon>
        <taxon>Kiritimatiellota</taxon>
        <taxon>Kiritimatiellia</taxon>
        <taxon>Kiritimatiellales</taxon>
        <taxon>Pontiellaceae</taxon>
        <taxon>Pontiella</taxon>
    </lineage>
</organism>
<evidence type="ECO:0000256" key="1">
    <source>
        <dbReference type="PROSITE-ProRule" id="PRU00339"/>
    </source>
</evidence>
<sequence>MRKIVIILGLVLCAVVMEGLVFFASSRMPAEAEIPELEEPSSSTFDEMLANAALYKEQRRFDVAREFVRLALDRAATRHERALAGHQMGGLLFEDYLRGGSSRPGAAVLYLQAAFDEYDQEFALQAEVGLELLDVLEEMGDEPHFLEYLERMITTAEEPECLIKLWRRKFEFLMNSNRGWRELTIALATAEAIPLQSAEWADLLADVKLHSREKLLADDSWLEAYALTEGGEGLAAYRMRIFHEIRKKLERIIEFGEKEQQEEALLRLANAMVSVEKYEEAQTYLTDFLEREPTHNLTEALMLLSRISRVQGEVAYAAELAELLIRRFDFNAHSQAEILQVVELLEEHELYEDALGLLQGCFSFGDPAGREFGPLIARAAVLEERLGDHDHALNYMNQLQQSDANDAFAMAFSKLIDLNMAEGNYEVVEDWVLRFIGRIPERSAAYQNSLFSLFEAKYWLDRPVLEQLFVGSAAIQNIPEDPRVGSVELRMARYIEDMKLTDLAVSYYNRIGLLNFFQGNEHNATFNDNISEQAMLGKARCLKKQGDWSAADHLFRELCNRTTSPLVKSEAAVGWAELAKRFGQKKEAARRYDLAYVQMLSAPDQVRYTLGRLNLQGDEKFRDPAVMEDNLSLFLNLPDGERRKALAAYFNDTFDYLYEAGDERAMLRLIDLAYQSDYAEWLPIQSYVLRLYEDRFQTETLEGLGRTLREKGEIADASLAELAQVVDQMEFLVATVKKHRKKVVE</sequence>
<dbReference type="EMBL" id="JARVCO010000002">
    <property type="protein sequence ID" value="MDZ8117257.1"/>
    <property type="molecule type" value="Genomic_DNA"/>
</dbReference>
<proteinExistence type="predicted"/>
<comment type="caution">
    <text evidence="2">The sequence shown here is derived from an EMBL/GenBank/DDBJ whole genome shotgun (WGS) entry which is preliminary data.</text>
</comment>
<reference evidence="2 3" key="1">
    <citation type="journal article" date="2024" name="Appl. Environ. Microbiol.">
        <title>Pontiella agarivorans sp. nov., a novel marine anaerobic bacterium capable of degrading macroalgal polysaccharides and fixing nitrogen.</title>
        <authorList>
            <person name="Liu N."/>
            <person name="Kivenson V."/>
            <person name="Peng X."/>
            <person name="Cui Z."/>
            <person name="Lankiewicz T.S."/>
            <person name="Gosselin K.M."/>
            <person name="English C.J."/>
            <person name="Blair E.M."/>
            <person name="O'Malley M.A."/>
            <person name="Valentine D.L."/>
        </authorList>
    </citation>
    <scope>NUCLEOTIDE SEQUENCE [LARGE SCALE GENOMIC DNA]</scope>
    <source>
        <strain evidence="2 3">NLcol2</strain>
    </source>
</reference>
<dbReference type="InterPro" id="IPR011990">
    <property type="entry name" value="TPR-like_helical_dom_sf"/>
</dbReference>
<keyword evidence="3" id="KW-1185">Reference proteome</keyword>
<dbReference type="PROSITE" id="PS50005">
    <property type="entry name" value="TPR"/>
    <property type="match status" value="1"/>
</dbReference>
<name>A0ABU5MSZ4_9BACT</name>
<dbReference type="Proteomes" id="UP001290861">
    <property type="component" value="Unassembled WGS sequence"/>
</dbReference>
<keyword evidence="1" id="KW-0802">TPR repeat</keyword>
<evidence type="ECO:0000313" key="3">
    <source>
        <dbReference type="Proteomes" id="UP001290861"/>
    </source>
</evidence>